<feature type="transmembrane region" description="Helical" evidence="1">
    <location>
        <begin position="618"/>
        <end position="637"/>
    </location>
</feature>
<sequence length="645" mass="74215">MVVGSRGCLSLIILVVILCSSWFVAVLLDYYTGHGQPLRQHRNTNSAPFPSDKMDNIFWFVQISDIHISKYRDNQRVKDLKKFCNENIDVIKPVTVLATGDLTDAKDVRKLGSKQYKEEWEEYFNVLKETKVEDRTKWLDLRGNHDTFSVPSHTSEENFFKDYSSSGPDRDRGTMMPYQFVYSTKFGSYAFNGIDMNPNPGPRRPFNFFGHVEQDRINAMERLADASKSFNMTVWFGHHPFSVTTTPYVRRILKTGGVYLCGHLHTLLETFPKMHAVHTDGHIELELGDWLDTRNYRVMAIDHDMFSFVDVRLNKWPVVLITNPKDAHYIMPPYEPLGRIRKSSHIRFLAFSPAPVVSAIIEIDGKPLDSQVTHVKGALYACRWDPEEFSSGIHSITVRVQDSDGRSSERTQLFSVDGSRPTLDLIPAFLLLTDFVTLGRVLYCVSFVTIVLGLGWVRRCDSSACKGFLCGALGRWWNRLWLLAHTDDLFYPLFLFGVYTGVGPWVIGEMMQGHLGALFVHGMYLKQHWIPGSLTYYYGIMQLFFLNLPLTLYLAYFVELNNTTTSSKAASQNHLFQFSHSYVLHSLKKGLGHFVFVLMFIWQASSSFNLIYTYGVMSFMLSPAKSWSLILVLYLFWRVHRPRMR</sequence>
<feature type="domain" description="Calcineurin-like phosphoesterase" evidence="2">
    <location>
        <begin position="59"/>
        <end position="266"/>
    </location>
</feature>
<dbReference type="GO" id="GO:0016787">
    <property type="term" value="F:hydrolase activity"/>
    <property type="evidence" value="ECO:0007669"/>
    <property type="project" value="InterPro"/>
</dbReference>
<evidence type="ECO:0000259" key="4">
    <source>
        <dbReference type="Pfam" id="PF24394"/>
    </source>
</evidence>
<dbReference type="InterPro" id="IPR041871">
    <property type="entry name" value="MPP_TMEM62"/>
</dbReference>
<keyword evidence="1" id="KW-1133">Transmembrane helix</keyword>
<feature type="transmembrane region" description="Helical" evidence="1">
    <location>
        <begin position="7"/>
        <end position="31"/>
    </location>
</feature>
<dbReference type="Proteomes" id="UP001159428">
    <property type="component" value="Unassembled WGS sequence"/>
</dbReference>
<dbReference type="Pfam" id="PF24394">
    <property type="entry name" value="TMEM62_C"/>
    <property type="match status" value="1"/>
</dbReference>
<comment type="caution">
    <text evidence="5">The sequence shown here is derived from an EMBL/GenBank/DDBJ whole genome shotgun (WGS) entry which is preliminary data.</text>
</comment>
<reference evidence="5 6" key="1">
    <citation type="submission" date="2022-05" db="EMBL/GenBank/DDBJ databases">
        <authorList>
            <consortium name="Genoscope - CEA"/>
            <person name="William W."/>
        </authorList>
    </citation>
    <scope>NUCLEOTIDE SEQUENCE [LARGE SCALE GENOMIC DNA]</scope>
</reference>
<name>A0AAU9XA12_9CNID</name>
<feature type="domain" description="TMEM62 Ig-like" evidence="3">
    <location>
        <begin position="314"/>
        <end position="419"/>
    </location>
</feature>
<protein>
    <recommendedName>
        <fullName evidence="7">Calcineurin-like phosphoesterase domain-containing protein</fullName>
    </recommendedName>
</protein>
<feature type="transmembrane region" description="Helical" evidence="1">
    <location>
        <begin position="429"/>
        <end position="457"/>
    </location>
</feature>
<evidence type="ECO:0000313" key="5">
    <source>
        <dbReference type="EMBL" id="CAH3140472.1"/>
    </source>
</evidence>
<dbReference type="PANTHER" id="PTHR14795">
    <property type="entry name" value="HELICASE RELATED"/>
    <property type="match status" value="1"/>
</dbReference>
<dbReference type="InterPro" id="IPR004843">
    <property type="entry name" value="Calcineurin-like_PHP"/>
</dbReference>
<dbReference type="AlphaFoldDB" id="A0AAU9XA12"/>
<dbReference type="SUPFAM" id="SSF56300">
    <property type="entry name" value="Metallo-dependent phosphatases"/>
    <property type="match status" value="1"/>
</dbReference>
<dbReference type="CDD" id="cd07401">
    <property type="entry name" value="MPP_TMEM62_N"/>
    <property type="match status" value="1"/>
</dbReference>
<proteinExistence type="predicted"/>
<dbReference type="InterPro" id="IPR056229">
    <property type="entry name" value="Ig_TMM62"/>
</dbReference>
<evidence type="ECO:0000256" key="1">
    <source>
        <dbReference type="SAM" id="Phobius"/>
    </source>
</evidence>
<accession>A0AAU9XA12</accession>
<organism evidence="5 6">
    <name type="scientific">Pocillopora meandrina</name>
    <dbReference type="NCBI Taxonomy" id="46732"/>
    <lineage>
        <taxon>Eukaryota</taxon>
        <taxon>Metazoa</taxon>
        <taxon>Cnidaria</taxon>
        <taxon>Anthozoa</taxon>
        <taxon>Hexacorallia</taxon>
        <taxon>Scleractinia</taxon>
        <taxon>Astrocoeniina</taxon>
        <taxon>Pocilloporidae</taxon>
        <taxon>Pocillopora</taxon>
    </lineage>
</organism>
<keyword evidence="6" id="KW-1185">Reference proteome</keyword>
<dbReference type="InterPro" id="IPR029052">
    <property type="entry name" value="Metallo-depent_PP-like"/>
</dbReference>
<gene>
    <name evidence="5" type="ORF">PMEA_00019197</name>
</gene>
<dbReference type="Pfam" id="PF24384">
    <property type="entry name" value="Ig_TMM62"/>
    <property type="match status" value="1"/>
</dbReference>
<evidence type="ECO:0000259" key="2">
    <source>
        <dbReference type="Pfam" id="PF00149"/>
    </source>
</evidence>
<feature type="domain" description="TMEM62 C-terminal" evidence="4">
    <location>
        <begin position="476"/>
        <end position="560"/>
    </location>
</feature>
<keyword evidence="1" id="KW-0472">Membrane</keyword>
<keyword evidence="1" id="KW-0812">Transmembrane</keyword>
<evidence type="ECO:0000313" key="6">
    <source>
        <dbReference type="Proteomes" id="UP001159428"/>
    </source>
</evidence>
<evidence type="ECO:0000259" key="3">
    <source>
        <dbReference type="Pfam" id="PF24384"/>
    </source>
</evidence>
<dbReference type="EMBL" id="CALNXJ010000034">
    <property type="protein sequence ID" value="CAH3140472.1"/>
    <property type="molecule type" value="Genomic_DNA"/>
</dbReference>
<evidence type="ECO:0008006" key="7">
    <source>
        <dbReference type="Google" id="ProtNLM"/>
    </source>
</evidence>
<feature type="transmembrane region" description="Helical" evidence="1">
    <location>
        <begin position="489"/>
        <end position="507"/>
    </location>
</feature>
<feature type="transmembrane region" description="Helical" evidence="1">
    <location>
        <begin position="591"/>
        <end position="612"/>
    </location>
</feature>
<dbReference type="InterPro" id="IPR056230">
    <property type="entry name" value="TMEM62_C"/>
</dbReference>
<dbReference type="Gene3D" id="3.60.21.10">
    <property type="match status" value="1"/>
</dbReference>
<dbReference type="Pfam" id="PF00149">
    <property type="entry name" value="Metallophos"/>
    <property type="match status" value="1"/>
</dbReference>
<dbReference type="PANTHER" id="PTHR14795:SF0">
    <property type="entry name" value="TRANSMEMBRANE PROTEIN 62"/>
    <property type="match status" value="1"/>
</dbReference>
<feature type="transmembrane region" description="Helical" evidence="1">
    <location>
        <begin position="536"/>
        <end position="558"/>
    </location>
</feature>